<keyword evidence="3" id="KW-1185">Reference proteome</keyword>
<dbReference type="InterPro" id="IPR018037">
    <property type="entry name" value="FixH_proteobacterial"/>
</dbReference>
<evidence type="ECO:0000313" key="2">
    <source>
        <dbReference type="EMBL" id="MBI1622221.1"/>
    </source>
</evidence>
<sequence>MQNERASSGRFTGRHMLAVMVGAFSIIIGVNIFMAVMANTSWTGLVVKNSHVAGLEFNQKSEEARAQDALGWSPDLSIADGVLRYSLTDKDNQAVVLRGGKATFWRPTSDKEDVTYDLAVAGSKVSAPVELGDGVWIISLVIDAGLENPYRDTRRIHLNGGVLR</sequence>
<feature type="transmembrane region" description="Helical" evidence="1">
    <location>
        <begin position="16"/>
        <end position="38"/>
    </location>
</feature>
<proteinExistence type="predicted"/>
<gene>
    <name evidence="2" type="ORF">IOD40_16290</name>
</gene>
<accession>A0ABS0SG35</accession>
<name>A0ABS0SG35_9HYPH</name>
<evidence type="ECO:0000256" key="1">
    <source>
        <dbReference type="SAM" id="Phobius"/>
    </source>
</evidence>
<reference evidence="2 3" key="1">
    <citation type="submission" date="2020-10" db="EMBL/GenBank/DDBJ databases">
        <title>Aquamicrobium zhengzhouensis sp. nov., a exopolysaccharide producing bacterium isolated from farmland soil.</title>
        <authorList>
            <person name="Wang X."/>
        </authorList>
    </citation>
    <scope>NUCLEOTIDE SEQUENCE [LARGE SCALE GENOMIC DNA]</scope>
    <source>
        <strain evidence="3">cd-1</strain>
    </source>
</reference>
<dbReference type="InterPro" id="IPR008620">
    <property type="entry name" value="FixH"/>
</dbReference>
<comment type="caution">
    <text evidence="2">The sequence shown here is derived from an EMBL/GenBank/DDBJ whole genome shotgun (WGS) entry which is preliminary data.</text>
</comment>
<keyword evidence="1" id="KW-0812">Transmembrane</keyword>
<dbReference type="RefSeq" id="WP_198477759.1">
    <property type="nucleotide sequence ID" value="NZ_JADGMQ010000014.1"/>
</dbReference>
<dbReference type="Pfam" id="PF05751">
    <property type="entry name" value="FixH"/>
    <property type="match status" value="1"/>
</dbReference>
<dbReference type="PIRSF" id="PIRSF011386">
    <property type="entry name" value="FixH"/>
    <property type="match status" value="1"/>
</dbReference>
<keyword evidence="1" id="KW-0472">Membrane</keyword>
<organism evidence="2 3">
    <name type="scientific">Aquamicrobium zhengzhouense</name>
    <dbReference type="NCBI Taxonomy" id="2781738"/>
    <lineage>
        <taxon>Bacteria</taxon>
        <taxon>Pseudomonadati</taxon>
        <taxon>Pseudomonadota</taxon>
        <taxon>Alphaproteobacteria</taxon>
        <taxon>Hyphomicrobiales</taxon>
        <taxon>Phyllobacteriaceae</taxon>
        <taxon>Aquamicrobium</taxon>
    </lineage>
</organism>
<keyword evidence="1" id="KW-1133">Transmembrane helix</keyword>
<dbReference type="Proteomes" id="UP000601789">
    <property type="component" value="Unassembled WGS sequence"/>
</dbReference>
<dbReference type="EMBL" id="JADGMQ010000014">
    <property type="protein sequence ID" value="MBI1622221.1"/>
    <property type="molecule type" value="Genomic_DNA"/>
</dbReference>
<protein>
    <submittedName>
        <fullName evidence="2">FixH family protein</fullName>
    </submittedName>
</protein>
<evidence type="ECO:0000313" key="3">
    <source>
        <dbReference type="Proteomes" id="UP000601789"/>
    </source>
</evidence>